<evidence type="ECO:0000313" key="3">
    <source>
        <dbReference type="Proteomes" id="UP001620234"/>
    </source>
</evidence>
<proteinExistence type="predicted"/>
<keyword evidence="3" id="KW-1185">Reference proteome</keyword>
<accession>A0ABW8L5N8</accession>
<name>A0ABW8L5N8_9GAMM</name>
<dbReference type="InterPro" id="IPR018637">
    <property type="entry name" value="DUF2059"/>
</dbReference>
<dbReference type="Proteomes" id="UP001620234">
    <property type="component" value="Unassembled WGS sequence"/>
</dbReference>
<gene>
    <name evidence="2" type="ORF">ACI2I3_00195</name>
</gene>
<feature type="domain" description="DUF2059" evidence="1">
    <location>
        <begin position="165"/>
        <end position="208"/>
    </location>
</feature>
<evidence type="ECO:0000313" key="2">
    <source>
        <dbReference type="EMBL" id="MFK3999752.1"/>
    </source>
</evidence>
<dbReference type="Pfam" id="PF09832">
    <property type="entry name" value="DUF2059"/>
    <property type="match status" value="1"/>
</dbReference>
<protein>
    <submittedName>
        <fullName evidence="2">DUF2059 domain-containing protein</fullName>
    </submittedName>
</protein>
<organism evidence="2 3">
    <name type="scientific">Psychrobacter namhaensis</name>
    <dbReference type="NCBI Taxonomy" id="292734"/>
    <lineage>
        <taxon>Bacteria</taxon>
        <taxon>Pseudomonadati</taxon>
        <taxon>Pseudomonadota</taxon>
        <taxon>Gammaproteobacteria</taxon>
        <taxon>Moraxellales</taxon>
        <taxon>Moraxellaceae</taxon>
        <taxon>Psychrobacter</taxon>
    </lineage>
</organism>
<reference evidence="2 3" key="1">
    <citation type="submission" date="2024-11" db="EMBL/GenBank/DDBJ databases">
        <title>The Natural Products Discovery Center: Release of the First 8490 Sequenced Strains for Exploring Actinobacteria Biosynthetic Diversity.</title>
        <authorList>
            <person name="Kalkreuter E."/>
            <person name="Kautsar S.A."/>
            <person name="Yang D."/>
            <person name="Bader C.D."/>
            <person name="Teijaro C.N."/>
            <person name="Fluegel L."/>
            <person name="Davis C.M."/>
            <person name="Simpson J.R."/>
            <person name="Lauterbach L."/>
            <person name="Steele A.D."/>
            <person name="Gui C."/>
            <person name="Meng S."/>
            <person name="Li G."/>
            <person name="Viehrig K."/>
            <person name="Ye F."/>
            <person name="Su P."/>
            <person name="Kiefer A.F."/>
            <person name="Nichols A."/>
            <person name="Cepeda A.J."/>
            <person name="Yan W."/>
            <person name="Fan B."/>
            <person name="Jiang Y."/>
            <person name="Adhikari A."/>
            <person name="Zheng C.-J."/>
            <person name="Schuster L."/>
            <person name="Cowan T.M."/>
            <person name="Smanski M.J."/>
            <person name="Chevrette M.G."/>
            <person name="De Carvalho L.P.S."/>
            <person name="Shen B."/>
        </authorList>
    </citation>
    <scope>NUCLEOTIDE SEQUENCE [LARGE SCALE GENOMIC DNA]</scope>
    <source>
        <strain evidence="2 3">NPDC077433</strain>
    </source>
</reference>
<dbReference type="RefSeq" id="WP_230708590.1">
    <property type="nucleotide sequence ID" value="NZ_JBJDPD010000001.1"/>
</dbReference>
<comment type="caution">
    <text evidence="2">The sequence shown here is derived from an EMBL/GenBank/DDBJ whole genome shotgun (WGS) entry which is preliminary data.</text>
</comment>
<sequence>MRYRLQAVIKNTSMCLPITQVLSRALWMALIVGSLTQANAELIIHSEPTQQQVVTSEQTEAFNSDVFKMWVVNRSHNMTAPTDASVIKLMQVMHIDEQIKSIVKGQKATIEAIHEQAQNRKHLPENKASSTRQRELQEQIQNVLGQYSKIMTESIGEAANEQTLTQAYVNAAKTYYTQAEVDAQIGFYDTVIGQSILAKQPQITADFLKQSLPDDTSEAERQLEALLPQMKQIIKGIF</sequence>
<dbReference type="EMBL" id="JBJDPD010000001">
    <property type="protein sequence ID" value="MFK3999752.1"/>
    <property type="molecule type" value="Genomic_DNA"/>
</dbReference>
<evidence type="ECO:0000259" key="1">
    <source>
        <dbReference type="Pfam" id="PF09832"/>
    </source>
</evidence>